<dbReference type="RefSeq" id="WP_104266074.1">
    <property type="nucleotide sequence ID" value="NZ_CP028130.1"/>
</dbReference>
<reference evidence="1 2" key="1">
    <citation type="submission" date="2018-03" db="EMBL/GenBank/DDBJ databases">
        <title>Bacteriophage NCPPB3778 and a type I-E CRISPR drive the evolution of the US Biological Select Agent, Rathayibacter toxicus.</title>
        <authorList>
            <person name="Davis E.W.II."/>
            <person name="Tabima J.F."/>
            <person name="Weisberg A.J."/>
            <person name="Dantas Lopes L."/>
            <person name="Wiseman M.S."/>
            <person name="Wiseman M.S."/>
            <person name="Pupko T."/>
            <person name="Belcher M.S."/>
            <person name="Sechler A.J."/>
            <person name="Tancos M.A."/>
            <person name="Schroeder B.K."/>
            <person name="Murray T.D."/>
            <person name="Luster D.G."/>
            <person name="Schneider W.L."/>
            <person name="Rogers E."/>
            <person name="Andreote F.D."/>
            <person name="Grunwald N.J."/>
            <person name="Putnam M.L."/>
            <person name="Chang J.H."/>
        </authorList>
    </citation>
    <scope>NUCLEOTIDE SEQUENCE [LARGE SCALE GENOMIC DNA]</scope>
    <source>
        <strain evidence="1 2">NCCPB 2253</strain>
    </source>
</reference>
<evidence type="ECO:0000313" key="2">
    <source>
        <dbReference type="Proteomes" id="UP000283946"/>
    </source>
</evidence>
<accession>A0AAD1ENT5</accession>
<proteinExistence type="predicted"/>
<dbReference type="Proteomes" id="UP000283946">
    <property type="component" value="Chromosome"/>
</dbReference>
<dbReference type="EMBL" id="CP028130">
    <property type="protein sequence ID" value="AZZ56864.1"/>
    <property type="molecule type" value="Genomic_DNA"/>
</dbReference>
<gene>
    <name evidence="1" type="ORF">C7V51_14030</name>
</gene>
<organism evidence="1 2">
    <name type="scientific">Rathayibacter iranicus</name>
    <dbReference type="NCBI Taxonomy" id="59737"/>
    <lineage>
        <taxon>Bacteria</taxon>
        <taxon>Bacillati</taxon>
        <taxon>Actinomycetota</taxon>
        <taxon>Actinomycetes</taxon>
        <taxon>Micrococcales</taxon>
        <taxon>Microbacteriaceae</taxon>
        <taxon>Rathayibacter</taxon>
    </lineage>
</organism>
<dbReference type="AlphaFoldDB" id="A0AAD1ENT5"/>
<name>A0AAD1ENT5_9MICO</name>
<dbReference type="KEGG" id="ria:C7V51_14030"/>
<protein>
    <submittedName>
        <fullName evidence="1">Uncharacterized protein</fullName>
    </submittedName>
</protein>
<sequence length="103" mass="11808">MNKVTGLLRSPPSQDDVASARRIRTLTGKDTLVNATTGATALPRPRLMRHVDSLALSLGMALVRWSRRHHRRPLTAAEVTALRRERTELRDREQHRRLQGLRR</sequence>
<evidence type="ECO:0000313" key="1">
    <source>
        <dbReference type="EMBL" id="AZZ56864.1"/>
    </source>
</evidence>